<comment type="subcellular location">
    <subcellularLocation>
        <location evidence="2">Gas vesicle</location>
    </subcellularLocation>
</comment>
<evidence type="ECO:0000313" key="5">
    <source>
        <dbReference type="EMBL" id="GAA1909306.1"/>
    </source>
</evidence>
<evidence type="ECO:0000256" key="2">
    <source>
        <dbReference type="ARBA" id="ARBA00035108"/>
    </source>
</evidence>
<dbReference type="Pfam" id="PF06386">
    <property type="entry name" value="GvpL_GvpF"/>
    <property type="match status" value="1"/>
</dbReference>
<dbReference type="RefSeq" id="WP_344260369.1">
    <property type="nucleotide sequence ID" value="NZ_BAAAMJ010000015.1"/>
</dbReference>
<dbReference type="InterPro" id="IPR009430">
    <property type="entry name" value="GvpL/GvpF"/>
</dbReference>
<name>A0ABN2P258_9ACTN</name>
<evidence type="ECO:0000256" key="3">
    <source>
        <dbReference type="ARBA" id="ARBA00035643"/>
    </source>
</evidence>
<feature type="compositionally biased region" description="Low complexity" evidence="4">
    <location>
        <begin position="147"/>
        <end position="159"/>
    </location>
</feature>
<evidence type="ECO:0000313" key="6">
    <source>
        <dbReference type="Proteomes" id="UP001501303"/>
    </source>
</evidence>
<gene>
    <name evidence="5" type="ORF">GCM10009716_19090</name>
</gene>
<keyword evidence="6" id="KW-1185">Reference proteome</keyword>
<evidence type="ECO:0000256" key="4">
    <source>
        <dbReference type="SAM" id="MobiDB-lite"/>
    </source>
</evidence>
<dbReference type="PANTHER" id="PTHR36852:SF1">
    <property type="entry name" value="PROTEIN GVPL 2"/>
    <property type="match status" value="1"/>
</dbReference>
<organism evidence="5 6">
    <name type="scientific">Streptomyces sodiiphilus</name>
    <dbReference type="NCBI Taxonomy" id="226217"/>
    <lineage>
        <taxon>Bacteria</taxon>
        <taxon>Bacillati</taxon>
        <taxon>Actinomycetota</taxon>
        <taxon>Actinomycetes</taxon>
        <taxon>Kitasatosporales</taxon>
        <taxon>Streptomycetaceae</taxon>
        <taxon>Streptomyces</taxon>
    </lineage>
</organism>
<comment type="similarity">
    <text evidence="3">Belongs to the gas vesicle GvpF/GvpL family.</text>
</comment>
<proteinExistence type="inferred from homology"/>
<reference evidence="5 6" key="1">
    <citation type="journal article" date="2019" name="Int. J. Syst. Evol. Microbiol.">
        <title>The Global Catalogue of Microorganisms (GCM) 10K type strain sequencing project: providing services to taxonomists for standard genome sequencing and annotation.</title>
        <authorList>
            <consortium name="The Broad Institute Genomics Platform"/>
            <consortium name="The Broad Institute Genome Sequencing Center for Infectious Disease"/>
            <person name="Wu L."/>
            <person name="Ma J."/>
        </authorList>
    </citation>
    <scope>NUCLEOTIDE SEQUENCE [LARGE SCALE GENOMIC DNA]</scope>
    <source>
        <strain evidence="5 6">JCM 13581</strain>
    </source>
</reference>
<protein>
    <submittedName>
        <fullName evidence="5">GvpL/GvpF family gas vesicle protein</fullName>
    </submittedName>
</protein>
<dbReference type="Proteomes" id="UP001501303">
    <property type="component" value="Unassembled WGS sequence"/>
</dbReference>
<dbReference type="EMBL" id="BAAAMJ010000015">
    <property type="protein sequence ID" value="GAA1909306.1"/>
    <property type="molecule type" value="Genomic_DNA"/>
</dbReference>
<dbReference type="PANTHER" id="PTHR36852">
    <property type="entry name" value="PROTEIN GVPL 2"/>
    <property type="match status" value="1"/>
</dbReference>
<keyword evidence="1" id="KW-0304">Gas vesicle</keyword>
<accession>A0ABN2P258</accession>
<comment type="caution">
    <text evidence="5">The sequence shown here is derived from an EMBL/GenBank/DDBJ whole genome shotgun (WGS) entry which is preliminary data.</text>
</comment>
<evidence type="ECO:0000256" key="1">
    <source>
        <dbReference type="ARBA" id="ARBA00022987"/>
    </source>
</evidence>
<feature type="region of interest" description="Disordered" evidence="4">
    <location>
        <begin position="145"/>
        <end position="171"/>
    </location>
</feature>
<sequence>MTTTSSASRAAVDTTTAVYVFAVCPRRAAPDLAGVPGQPGGGSVRLLPAGALSAVVQEVPAGEFTEAALHDRLSDREELELCARAHHEVVAAVARSAAVVPLPMATLYLDEGRARQAVIDDAHRFVTALDRIEGHVEWGVKVHVGNGDDAGAGTTSRTGGPPPGEKPASGRAYLDRVRGRRQARENREEAALRIADRVDAGLRGVAVAARRLRLHGPEVTGKHRRQVLNAAYLVEAGRERELRERVEALGREPGFGDGVRVELTGPWVPYSFAEGGAADGHD</sequence>